<name>A0A5B0RYN8_PUCGR</name>
<sequence length="245" mass="27757">MMDPDQFFLHTHQPPSKKSLAIPEDTEENFKHILYSVTRNVWVPKSFNPISCSSLPPLDGPVYLNVAIELIGKLEDPQETIIESIIQTILTTLYQFSKGTTVCLTKEPLKVLLAQQNIGRLSSLQLDVLFEAQRLSHPLSFTELMKQLTFNLICDLMNHLATEIPLVFNSKWRKSLPKKLSTIIHMSTYTTSIADSAKDEEARSEVGKIPVKLDMNQSDQQMVINSQSKINSQLVKVFLHHGRLS</sequence>
<comment type="caution">
    <text evidence="2">The sequence shown here is derived from an EMBL/GenBank/DDBJ whole genome shotgun (WGS) entry which is preliminary data.</text>
</comment>
<reference evidence="3 4" key="1">
    <citation type="submission" date="2019-05" db="EMBL/GenBank/DDBJ databases">
        <title>Emergence of the Ug99 lineage of the wheat stem rust pathogen through somatic hybridization.</title>
        <authorList>
            <person name="Li F."/>
            <person name="Upadhyaya N.M."/>
            <person name="Sperschneider J."/>
            <person name="Matny O."/>
            <person name="Nguyen-Phuc H."/>
            <person name="Mago R."/>
            <person name="Raley C."/>
            <person name="Miller M.E."/>
            <person name="Silverstein K.A.T."/>
            <person name="Henningsen E."/>
            <person name="Hirsch C.D."/>
            <person name="Visser B."/>
            <person name="Pretorius Z.A."/>
            <person name="Steffenson B.J."/>
            <person name="Schwessinger B."/>
            <person name="Dodds P.N."/>
            <person name="Figueroa M."/>
        </authorList>
    </citation>
    <scope>NUCLEOTIDE SEQUENCE [LARGE SCALE GENOMIC DNA]</scope>
    <source>
        <strain evidence="1">21-0</strain>
        <strain evidence="2 4">Ug99</strain>
    </source>
</reference>
<evidence type="ECO:0000313" key="2">
    <source>
        <dbReference type="EMBL" id="KAA1130215.1"/>
    </source>
</evidence>
<protein>
    <submittedName>
        <fullName evidence="2">Uncharacterized protein</fullName>
    </submittedName>
</protein>
<dbReference type="EMBL" id="VDEP01000111">
    <property type="protein sequence ID" value="KAA1130215.1"/>
    <property type="molecule type" value="Genomic_DNA"/>
</dbReference>
<keyword evidence="3" id="KW-1185">Reference proteome</keyword>
<dbReference type="EMBL" id="VSWC01000131">
    <property type="protein sequence ID" value="KAA1081261.1"/>
    <property type="molecule type" value="Genomic_DNA"/>
</dbReference>
<dbReference type="Proteomes" id="UP000324748">
    <property type="component" value="Unassembled WGS sequence"/>
</dbReference>
<organism evidence="2 4">
    <name type="scientific">Puccinia graminis f. sp. tritici</name>
    <dbReference type="NCBI Taxonomy" id="56615"/>
    <lineage>
        <taxon>Eukaryota</taxon>
        <taxon>Fungi</taxon>
        <taxon>Dikarya</taxon>
        <taxon>Basidiomycota</taxon>
        <taxon>Pucciniomycotina</taxon>
        <taxon>Pucciniomycetes</taxon>
        <taxon>Pucciniales</taxon>
        <taxon>Pucciniaceae</taxon>
        <taxon>Puccinia</taxon>
    </lineage>
</organism>
<evidence type="ECO:0000313" key="1">
    <source>
        <dbReference type="EMBL" id="KAA1081261.1"/>
    </source>
</evidence>
<evidence type="ECO:0000313" key="4">
    <source>
        <dbReference type="Proteomes" id="UP000325313"/>
    </source>
</evidence>
<dbReference type="Proteomes" id="UP000325313">
    <property type="component" value="Unassembled WGS sequence"/>
</dbReference>
<evidence type="ECO:0000313" key="3">
    <source>
        <dbReference type="Proteomes" id="UP000324748"/>
    </source>
</evidence>
<dbReference type="AlphaFoldDB" id="A0A5B0RYN8"/>
<accession>A0A5B0RYN8</accession>
<gene>
    <name evidence="1" type="ORF">PGT21_032436</name>
    <name evidence="2" type="ORF">PGTUg99_008104</name>
</gene>
<dbReference type="OrthoDB" id="10320986at2759"/>
<proteinExistence type="predicted"/>